<dbReference type="EMBL" id="AUZX01011911">
    <property type="protein sequence ID" value="EQD41114.1"/>
    <property type="molecule type" value="Genomic_DNA"/>
</dbReference>
<dbReference type="GO" id="GO:0009424">
    <property type="term" value="C:bacterial-type flagellum hook"/>
    <property type="evidence" value="ECO:0007669"/>
    <property type="project" value="InterPro"/>
</dbReference>
<dbReference type="AlphaFoldDB" id="T1AK54"/>
<keyword evidence="5" id="KW-0975">Bacterial flagellum</keyword>
<evidence type="ECO:0000259" key="6">
    <source>
        <dbReference type="Pfam" id="PF22638"/>
    </source>
</evidence>
<proteinExistence type="inferred from homology"/>
<comment type="caution">
    <text evidence="7">The sequence shown here is derived from an EMBL/GenBank/DDBJ whole genome shotgun (WGS) entry which is preliminary data.</text>
</comment>
<evidence type="ECO:0000256" key="2">
    <source>
        <dbReference type="ARBA" id="ARBA00004613"/>
    </source>
</evidence>
<accession>T1AK54</accession>
<evidence type="ECO:0000256" key="1">
    <source>
        <dbReference type="ARBA" id="ARBA00004365"/>
    </source>
</evidence>
<reference evidence="7" key="1">
    <citation type="submission" date="2013-08" db="EMBL/GenBank/DDBJ databases">
        <authorList>
            <person name="Mendez C."/>
            <person name="Richter M."/>
            <person name="Ferrer M."/>
            <person name="Sanchez J."/>
        </authorList>
    </citation>
    <scope>NUCLEOTIDE SEQUENCE</scope>
</reference>
<reference evidence="7" key="2">
    <citation type="journal article" date="2014" name="ISME J.">
        <title>Microbial stratification in low pH oxic and suboxic macroscopic growths along an acid mine drainage.</title>
        <authorList>
            <person name="Mendez-Garcia C."/>
            <person name="Mesa V."/>
            <person name="Sprenger R.R."/>
            <person name="Richter M."/>
            <person name="Diez M.S."/>
            <person name="Solano J."/>
            <person name="Bargiela R."/>
            <person name="Golyshina O.V."/>
            <person name="Manteca A."/>
            <person name="Ramos J.L."/>
            <person name="Gallego J.R."/>
            <person name="Llorente I."/>
            <person name="Martins Dos Santos V.A."/>
            <person name="Jensen O.N."/>
            <person name="Pelaez A.I."/>
            <person name="Sanchez J."/>
            <person name="Ferrer M."/>
        </authorList>
    </citation>
    <scope>NUCLEOTIDE SEQUENCE</scope>
</reference>
<sequence length="111" mass="11386">MSTAVTQINSLAGNIASLNQQIGAASTSGQTPNQMLDQLDNLVNQLSKYVSVQTVTQTNGTVDVFIGSGQALVSGGNAAQLTTIPGAYNPTQLDVGLKTSSGITNLTQQMT</sequence>
<dbReference type="InterPro" id="IPR053927">
    <property type="entry name" value="FlgK_helical"/>
</dbReference>
<evidence type="ECO:0000313" key="7">
    <source>
        <dbReference type="EMBL" id="EQD41114.1"/>
    </source>
</evidence>
<dbReference type="SUPFAM" id="SSF64518">
    <property type="entry name" value="Phase 1 flagellin"/>
    <property type="match status" value="1"/>
</dbReference>
<comment type="similarity">
    <text evidence="3">Belongs to the flagella basal body rod proteins family.</text>
</comment>
<comment type="subcellular location">
    <subcellularLocation>
        <location evidence="1">Bacterial flagellum</location>
    </subcellularLocation>
    <subcellularLocation>
        <location evidence="2">Secreted</location>
    </subcellularLocation>
</comment>
<keyword evidence="4" id="KW-0964">Secreted</keyword>
<evidence type="ECO:0000256" key="3">
    <source>
        <dbReference type="ARBA" id="ARBA00009677"/>
    </source>
</evidence>
<keyword evidence="7" id="KW-0969">Cilium</keyword>
<dbReference type="GO" id="GO:0044780">
    <property type="term" value="P:bacterial-type flagellum assembly"/>
    <property type="evidence" value="ECO:0007669"/>
    <property type="project" value="InterPro"/>
</dbReference>
<feature type="non-terminal residue" evidence="7">
    <location>
        <position position="111"/>
    </location>
</feature>
<protein>
    <submittedName>
        <fullName evidence="7">Flagellar hook-associated protein FlgK</fullName>
    </submittedName>
</protein>
<gene>
    <name evidence="7" type="ORF">B1A_16206</name>
</gene>
<dbReference type="InterPro" id="IPR002371">
    <property type="entry name" value="FlgK"/>
</dbReference>
<keyword evidence="7" id="KW-0282">Flagellum</keyword>
<name>T1AK54_9ZZZZ</name>
<feature type="domain" description="Flagellar hook-associated protein FlgK helical" evidence="6">
    <location>
        <begin position="2"/>
        <end position="109"/>
    </location>
</feature>
<dbReference type="PANTHER" id="PTHR30033:SF1">
    <property type="entry name" value="FLAGELLAR HOOK-ASSOCIATED PROTEIN 1"/>
    <property type="match status" value="1"/>
</dbReference>
<dbReference type="PANTHER" id="PTHR30033">
    <property type="entry name" value="FLAGELLAR HOOK-ASSOCIATED PROTEIN 1"/>
    <property type="match status" value="1"/>
</dbReference>
<dbReference type="GO" id="GO:0005576">
    <property type="term" value="C:extracellular region"/>
    <property type="evidence" value="ECO:0007669"/>
    <property type="project" value="UniProtKB-SubCell"/>
</dbReference>
<evidence type="ECO:0000256" key="4">
    <source>
        <dbReference type="ARBA" id="ARBA00022525"/>
    </source>
</evidence>
<dbReference type="Pfam" id="PF22638">
    <property type="entry name" value="FlgK_D1"/>
    <property type="match status" value="1"/>
</dbReference>
<keyword evidence="7" id="KW-0966">Cell projection</keyword>
<evidence type="ECO:0000256" key="5">
    <source>
        <dbReference type="ARBA" id="ARBA00023143"/>
    </source>
</evidence>
<dbReference type="GO" id="GO:0005198">
    <property type="term" value="F:structural molecule activity"/>
    <property type="evidence" value="ECO:0007669"/>
    <property type="project" value="InterPro"/>
</dbReference>
<organism evidence="7">
    <name type="scientific">mine drainage metagenome</name>
    <dbReference type="NCBI Taxonomy" id="410659"/>
    <lineage>
        <taxon>unclassified sequences</taxon>
        <taxon>metagenomes</taxon>
        <taxon>ecological metagenomes</taxon>
    </lineage>
</organism>